<dbReference type="AlphaFoldDB" id="A0A1F6B1T0"/>
<name>A0A1F6B1T0_9BACT</name>
<dbReference type="Pfam" id="PF13624">
    <property type="entry name" value="SurA_N_3"/>
    <property type="match status" value="1"/>
</dbReference>
<dbReference type="STRING" id="1798396.A2973_01445"/>
<proteinExistence type="predicted"/>
<dbReference type="PANTHER" id="PTHR47245">
    <property type="entry name" value="PEPTIDYLPROLYL ISOMERASE"/>
    <property type="match status" value="1"/>
</dbReference>
<evidence type="ECO:0000313" key="2">
    <source>
        <dbReference type="Proteomes" id="UP000176409"/>
    </source>
</evidence>
<dbReference type="InterPro" id="IPR050245">
    <property type="entry name" value="PrsA_foldase"/>
</dbReference>
<dbReference type="Gene3D" id="1.10.4030.10">
    <property type="entry name" value="Porin chaperone SurA, peptide-binding domain"/>
    <property type="match status" value="1"/>
</dbReference>
<evidence type="ECO:0000313" key="1">
    <source>
        <dbReference type="EMBL" id="OGG30682.1"/>
    </source>
</evidence>
<sequence length="228" mass="24968">MATRKSALKKSPIVRKAMMDDMHSMPLVNETSPSMPSAPKFNTKILYVVVALLALSALLLANKGLLVAAVVDGKPIFRWDLTRVLTSRFGNQTLEGMITEHLIASEARKTGVSVTEGELGARKAEILKSVGGSMSLEDVLKVQGISKEEFESQLRLQLTVQKILGQGVEITDKDIDQFIATNKAALAATEPAALRAEARQAILESKVSEKLQPWFAELKKRAQILRFL</sequence>
<evidence type="ECO:0008006" key="3">
    <source>
        <dbReference type="Google" id="ProtNLM"/>
    </source>
</evidence>
<comment type="caution">
    <text evidence="1">The sequence shown here is derived from an EMBL/GenBank/DDBJ whole genome shotgun (WGS) entry which is preliminary data.</text>
</comment>
<dbReference type="Proteomes" id="UP000176409">
    <property type="component" value="Unassembled WGS sequence"/>
</dbReference>
<protein>
    <recommendedName>
        <fullName evidence="3">SurA N-terminal domain-containing protein</fullName>
    </recommendedName>
</protein>
<dbReference type="InterPro" id="IPR027304">
    <property type="entry name" value="Trigger_fact/SurA_dom_sf"/>
</dbReference>
<reference evidence="1 2" key="1">
    <citation type="journal article" date="2016" name="Nat. Commun.">
        <title>Thousands of microbial genomes shed light on interconnected biogeochemical processes in an aquifer system.</title>
        <authorList>
            <person name="Anantharaman K."/>
            <person name="Brown C.T."/>
            <person name="Hug L.A."/>
            <person name="Sharon I."/>
            <person name="Castelle C.J."/>
            <person name="Probst A.J."/>
            <person name="Thomas B.C."/>
            <person name="Singh A."/>
            <person name="Wilkins M.J."/>
            <person name="Karaoz U."/>
            <person name="Brodie E.L."/>
            <person name="Williams K.H."/>
            <person name="Hubbard S.S."/>
            <person name="Banfield J.F."/>
        </authorList>
    </citation>
    <scope>NUCLEOTIDE SEQUENCE [LARGE SCALE GENOMIC DNA]</scope>
</reference>
<dbReference type="SUPFAM" id="SSF109998">
    <property type="entry name" value="Triger factor/SurA peptide-binding domain-like"/>
    <property type="match status" value="1"/>
</dbReference>
<accession>A0A1F6B1T0</accession>
<dbReference type="PANTHER" id="PTHR47245:SF2">
    <property type="entry name" value="PEPTIDYL-PROLYL CIS-TRANS ISOMERASE HP_0175-RELATED"/>
    <property type="match status" value="1"/>
</dbReference>
<gene>
    <name evidence="1" type="ORF">A2973_01445</name>
</gene>
<organism evidence="1 2">
    <name type="scientific">Candidatus Gottesmanbacteria bacterium RIFCSPLOWO2_01_FULL_49_10</name>
    <dbReference type="NCBI Taxonomy" id="1798396"/>
    <lineage>
        <taxon>Bacteria</taxon>
        <taxon>Candidatus Gottesmaniibacteriota</taxon>
    </lineage>
</organism>
<dbReference type="EMBL" id="MFJZ01000009">
    <property type="protein sequence ID" value="OGG30682.1"/>
    <property type="molecule type" value="Genomic_DNA"/>
</dbReference>